<sequence length="159" mass="17666">MLITRWPQETSRLRSSYFVRLWYSSSFDFSLVLLVILPSRNLRHRNDFSGSGGDEGKRAVTAPCPDFLLRQRNVQFQAAGQPCKCGARDVGFPACTTCFALTGAYVALHSLHVHRADDSRVDACGQGRGGEGTQPYAWHQTCADFLLRCVALPMLTPEI</sequence>
<reference evidence="2 3" key="1">
    <citation type="submission" date="2018-04" db="EMBL/GenBank/DDBJ databases">
        <title>The genome of golden apple snail Pomacea canaliculata provides insight into stress tolerance and invasive adaptation.</title>
        <authorList>
            <person name="Liu C."/>
            <person name="Liu B."/>
            <person name="Ren Y."/>
            <person name="Zhang Y."/>
            <person name="Wang H."/>
            <person name="Li S."/>
            <person name="Jiang F."/>
            <person name="Yin L."/>
            <person name="Zhang G."/>
            <person name="Qian W."/>
            <person name="Fan W."/>
        </authorList>
    </citation>
    <scope>NUCLEOTIDE SEQUENCE [LARGE SCALE GENOMIC DNA]</scope>
    <source>
        <strain evidence="2">SZHN2017</strain>
        <tissue evidence="2">Muscle</tissue>
    </source>
</reference>
<keyword evidence="3" id="KW-1185">Reference proteome</keyword>
<proteinExistence type="predicted"/>
<dbReference type="Proteomes" id="UP000245119">
    <property type="component" value="Linkage Group LG11"/>
</dbReference>
<comment type="caution">
    <text evidence="2">The sequence shown here is derived from an EMBL/GenBank/DDBJ whole genome shotgun (WGS) entry which is preliminary data.</text>
</comment>
<name>A0A2T7NMW7_POMCA</name>
<keyword evidence="1" id="KW-0812">Transmembrane</keyword>
<keyword evidence="1" id="KW-1133">Transmembrane helix</keyword>
<gene>
    <name evidence="2" type="ORF">C0Q70_18322</name>
</gene>
<dbReference type="EMBL" id="PZQS01000011">
    <property type="protein sequence ID" value="PVD22508.1"/>
    <property type="molecule type" value="Genomic_DNA"/>
</dbReference>
<dbReference type="AlphaFoldDB" id="A0A2T7NMW7"/>
<evidence type="ECO:0000313" key="2">
    <source>
        <dbReference type="EMBL" id="PVD22508.1"/>
    </source>
</evidence>
<feature type="transmembrane region" description="Helical" evidence="1">
    <location>
        <begin position="20"/>
        <end position="37"/>
    </location>
</feature>
<evidence type="ECO:0000256" key="1">
    <source>
        <dbReference type="SAM" id="Phobius"/>
    </source>
</evidence>
<organism evidence="2 3">
    <name type="scientific">Pomacea canaliculata</name>
    <name type="common">Golden apple snail</name>
    <dbReference type="NCBI Taxonomy" id="400727"/>
    <lineage>
        <taxon>Eukaryota</taxon>
        <taxon>Metazoa</taxon>
        <taxon>Spiralia</taxon>
        <taxon>Lophotrochozoa</taxon>
        <taxon>Mollusca</taxon>
        <taxon>Gastropoda</taxon>
        <taxon>Caenogastropoda</taxon>
        <taxon>Architaenioglossa</taxon>
        <taxon>Ampullarioidea</taxon>
        <taxon>Ampullariidae</taxon>
        <taxon>Pomacea</taxon>
    </lineage>
</organism>
<evidence type="ECO:0000313" key="3">
    <source>
        <dbReference type="Proteomes" id="UP000245119"/>
    </source>
</evidence>
<protein>
    <submittedName>
        <fullName evidence="2">Uncharacterized protein</fullName>
    </submittedName>
</protein>
<keyword evidence="1" id="KW-0472">Membrane</keyword>
<accession>A0A2T7NMW7</accession>